<keyword evidence="2 4" id="KW-0378">Hydrolase</keyword>
<keyword evidence="3" id="KW-0460">Magnesium</keyword>
<keyword evidence="5" id="KW-1185">Reference proteome</keyword>
<organism evidence="4 5">
    <name type="scientific">Halorientalis regularis</name>
    <dbReference type="NCBI Taxonomy" id="660518"/>
    <lineage>
        <taxon>Archaea</taxon>
        <taxon>Methanobacteriati</taxon>
        <taxon>Methanobacteriota</taxon>
        <taxon>Stenosarchaea group</taxon>
        <taxon>Halobacteria</taxon>
        <taxon>Halobacteriales</taxon>
        <taxon>Haloarculaceae</taxon>
        <taxon>Halorientalis</taxon>
    </lineage>
</organism>
<dbReference type="InterPro" id="IPR005502">
    <property type="entry name" value="Ribosyl_crysJ1"/>
</dbReference>
<feature type="binding site" evidence="3">
    <location>
        <position position="218"/>
    </location>
    <ligand>
        <name>Mg(2+)</name>
        <dbReference type="ChEBI" id="CHEBI:18420"/>
        <label>1</label>
    </ligand>
</feature>
<dbReference type="EMBL" id="FNBK01000012">
    <property type="protein sequence ID" value="SDF95665.1"/>
    <property type="molecule type" value="Genomic_DNA"/>
</dbReference>
<dbReference type="Pfam" id="PF03747">
    <property type="entry name" value="ADP_ribosyl_GH"/>
    <property type="match status" value="1"/>
</dbReference>
<feature type="binding site" evidence="3">
    <location>
        <position position="15"/>
    </location>
    <ligand>
        <name>Mg(2+)</name>
        <dbReference type="ChEBI" id="CHEBI:18420"/>
        <label>1</label>
    </ligand>
</feature>
<protein>
    <submittedName>
        <fullName evidence="4">ADP-ribosyl-[dinitrogen reductase] hydrolase</fullName>
    </submittedName>
</protein>
<dbReference type="GO" id="GO:0016787">
    <property type="term" value="F:hydrolase activity"/>
    <property type="evidence" value="ECO:0007669"/>
    <property type="project" value="UniProtKB-KW"/>
</dbReference>
<feature type="binding site" evidence="3">
    <location>
        <position position="17"/>
    </location>
    <ligand>
        <name>Mg(2+)</name>
        <dbReference type="ChEBI" id="CHEBI:18420"/>
        <label>1</label>
    </ligand>
</feature>
<sequence length="264" mass="28003">MLGHGTHGQPPGTITDDTEMALCIARSLAERGQFDPEDIAARFVEWYDSGPFDIGVMTADALRQIKSGASLDEAGQMVWEQRPEGQNAGNGSVMRCVPHALAFADGHETLVEVSRQSSSITHADPRCTTGCAILNSTVAGLIEGRDDALADSLSALHDVPAELRDALAPIPDGIEERELASSGYVVHTLQTALYLGLTADSAEETIVTAVNMGDDTDTVGAVTGAVAGARFGVDSLPDRWFEELDCEVELRSLATTLYEDPITS</sequence>
<evidence type="ECO:0000313" key="4">
    <source>
        <dbReference type="EMBL" id="SDF95665.1"/>
    </source>
</evidence>
<accession>A0A1G7QB53</accession>
<dbReference type="Gene3D" id="1.10.4080.10">
    <property type="entry name" value="ADP-ribosylation/Crystallin J1"/>
    <property type="match status" value="1"/>
</dbReference>
<dbReference type="PANTHER" id="PTHR16222">
    <property type="entry name" value="ADP-RIBOSYLGLYCOHYDROLASE"/>
    <property type="match status" value="1"/>
</dbReference>
<dbReference type="InterPro" id="IPR036705">
    <property type="entry name" value="Ribosyl_crysJ1_sf"/>
</dbReference>
<comment type="similarity">
    <text evidence="1">Belongs to the ADP-ribosylglycohydrolase family.</text>
</comment>
<feature type="binding site" evidence="3">
    <location>
        <position position="215"/>
    </location>
    <ligand>
        <name>Mg(2+)</name>
        <dbReference type="ChEBI" id="CHEBI:18420"/>
        <label>1</label>
    </ligand>
</feature>
<dbReference type="STRING" id="660518.SAMN05216218_11264"/>
<dbReference type="InterPro" id="IPR050792">
    <property type="entry name" value="ADP-ribosylglycohydrolase"/>
</dbReference>
<evidence type="ECO:0000256" key="1">
    <source>
        <dbReference type="ARBA" id="ARBA00010702"/>
    </source>
</evidence>
<evidence type="ECO:0000256" key="3">
    <source>
        <dbReference type="PIRSR" id="PIRSR605502-1"/>
    </source>
</evidence>
<gene>
    <name evidence="4" type="ORF">SAMN05216218_11264</name>
</gene>
<dbReference type="Proteomes" id="UP000199076">
    <property type="component" value="Unassembled WGS sequence"/>
</dbReference>
<keyword evidence="3" id="KW-0479">Metal-binding</keyword>
<proteinExistence type="inferred from homology"/>
<comment type="cofactor">
    <cofactor evidence="3">
        <name>Mg(2+)</name>
        <dbReference type="ChEBI" id="CHEBI:18420"/>
    </cofactor>
    <text evidence="3">Binds 2 magnesium ions per subunit.</text>
</comment>
<name>A0A1G7QB53_9EURY</name>
<dbReference type="SUPFAM" id="SSF101478">
    <property type="entry name" value="ADP-ribosylglycohydrolase"/>
    <property type="match status" value="1"/>
</dbReference>
<dbReference type="PANTHER" id="PTHR16222:SF24">
    <property type="entry name" value="ADP-RIBOSYLHYDROLASE ARH3"/>
    <property type="match status" value="1"/>
</dbReference>
<dbReference type="AlphaFoldDB" id="A0A1G7QB53"/>
<feature type="binding site" evidence="3">
    <location>
        <position position="217"/>
    </location>
    <ligand>
        <name>Mg(2+)</name>
        <dbReference type="ChEBI" id="CHEBI:18420"/>
        <label>1</label>
    </ligand>
</feature>
<reference evidence="5" key="1">
    <citation type="submission" date="2016-10" db="EMBL/GenBank/DDBJ databases">
        <authorList>
            <person name="Varghese N."/>
            <person name="Submissions S."/>
        </authorList>
    </citation>
    <scope>NUCLEOTIDE SEQUENCE [LARGE SCALE GENOMIC DNA]</scope>
    <source>
        <strain evidence="5">IBRC-M 10760</strain>
    </source>
</reference>
<feature type="binding site" evidence="3">
    <location>
        <position position="16"/>
    </location>
    <ligand>
        <name>Mg(2+)</name>
        <dbReference type="ChEBI" id="CHEBI:18420"/>
        <label>1</label>
    </ligand>
</feature>
<evidence type="ECO:0000313" key="5">
    <source>
        <dbReference type="Proteomes" id="UP000199076"/>
    </source>
</evidence>
<dbReference type="GO" id="GO:0046872">
    <property type="term" value="F:metal ion binding"/>
    <property type="evidence" value="ECO:0007669"/>
    <property type="project" value="UniProtKB-KW"/>
</dbReference>
<evidence type="ECO:0000256" key="2">
    <source>
        <dbReference type="ARBA" id="ARBA00022801"/>
    </source>
</evidence>